<dbReference type="GO" id="GO:0004656">
    <property type="term" value="F:procollagen-proline 4-dioxygenase activity"/>
    <property type="evidence" value="ECO:0007669"/>
    <property type="project" value="TreeGrafter"/>
</dbReference>
<evidence type="ECO:0000256" key="3">
    <source>
        <dbReference type="ARBA" id="ARBA00022896"/>
    </source>
</evidence>
<evidence type="ECO:0000256" key="5">
    <source>
        <dbReference type="ARBA" id="ARBA00023002"/>
    </source>
</evidence>
<dbReference type="GO" id="GO:0005783">
    <property type="term" value="C:endoplasmic reticulum"/>
    <property type="evidence" value="ECO:0007669"/>
    <property type="project" value="TreeGrafter"/>
</dbReference>
<proteinExistence type="predicted"/>
<dbReference type="PANTHER" id="PTHR10869">
    <property type="entry name" value="PROLYL 4-HYDROXYLASE ALPHA SUBUNIT"/>
    <property type="match status" value="1"/>
</dbReference>
<reference evidence="8" key="1">
    <citation type="submission" date="2025-08" db="UniProtKB">
        <authorList>
            <consortium name="Ensembl"/>
        </authorList>
    </citation>
    <scope>IDENTIFICATION</scope>
</reference>
<accession>A0A672RXJ4</accession>
<dbReference type="GO" id="GO:0005506">
    <property type="term" value="F:iron ion binding"/>
    <property type="evidence" value="ECO:0007669"/>
    <property type="project" value="InterPro"/>
</dbReference>
<keyword evidence="4" id="KW-0223">Dioxygenase</keyword>
<keyword evidence="9" id="KW-1185">Reference proteome</keyword>
<feature type="domain" description="Prolyl 4-hydroxylase alpha subunit" evidence="7">
    <location>
        <begin position="54"/>
        <end position="198"/>
    </location>
</feature>
<dbReference type="InParanoid" id="A0A672RXJ4"/>
<evidence type="ECO:0000313" key="8">
    <source>
        <dbReference type="Ensembl" id="ENSSGRP00000094143.1"/>
    </source>
</evidence>
<dbReference type="AlphaFoldDB" id="A0A672RXJ4"/>
<dbReference type="Proteomes" id="UP000472262">
    <property type="component" value="Unassembled WGS sequence"/>
</dbReference>
<reference evidence="8" key="2">
    <citation type="submission" date="2025-09" db="UniProtKB">
        <authorList>
            <consortium name="Ensembl"/>
        </authorList>
    </citation>
    <scope>IDENTIFICATION</scope>
</reference>
<dbReference type="PANTHER" id="PTHR10869:SF244">
    <property type="entry name" value="PROLYL 4-HYDROXYLASE SUBUNIT ALPHA-2"/>
    <property type="match status" value="1"/>
</dbReference>
<comment type="cofactor">
    <cofactor evidence="1">
        <name>L-ascorbate</name>
        <dbReference type="ChEBI" id="CHEBI:38290"/>
    </cofactor>
</comment>
<evidence type="ECO:0000256" key="6">
    <source>
        <dbReference type="ARBA" id="ARBA00023004"/>
    </source>
</evidence>
<keyword evidence="6" id="KW-0408">Iron</keyword>
<evidence type="ECO:0000256" key="1">
    <source>
        <dbReference type="ARBA" id="ARBA00001961"/>
    </source>
</evidence>
<name>A0A672RXJ4_SINGR</name>
<sequence>MRVPVAAYKFLRQLRNDLIHITSKRPLSCRYSTAGGNPRLMYAPVKEEVEWDEPRIIRCHDIISDREIEFLKNVSSEYLTHIQRLQYLFAVIASIISVSFLDENVACINQRIADITGLRTNKSAEELHVWQYLFFTMSDVQIGGATVFPKAGVALKPIKGSAVFWFNLRKNGDVGLYTEHAVCPVLRGNKWVANKWICEFGQEFRRPCSLSYWE</sequence>
<dbReference type="OMA" id="PRIIRCH"/>
<dbReference type="Ensembl" id="ENSSGRT00000100185.1">
    <property type="protein sequence ID" value="ENSSGRP00000094143.1"/>
    <property type="gene ID" value="ENSSGRG00000047104.1"/>
</dbReference>
<evidence type="ECO:0000256" key="4">
    <source>
        <dbReference type="ARBA" id="ARBA00022964"/>
    </source>
</evidence>
<evidence type="ECO:0000313" key="9">
    <source>
        <dbReference type="Proteomes" id="UP000472262"/>
    </source>
</evidence>
<organism evidence="8 9">
    <name type="scientific">Sinocyclocheilus grahami</name>
    <name type="common">Dianchi golden-line fish</name>
    <name type="synonym">Barbus grahami</name>
    <dbReference type="NCBI Taxonomy" id="75366"/>
    <lineage>
        <taxon>Eukaryota</taxon>
        <taxon>Metazoa</taxon>
        <taxon>Chordata</taxon>
        <taxon>Craniata</taxon>
        <taxon>Vertebrata</taxon>
        <taxon>Euteleostomi</taxon>
        <taxon>Actinopterygii</taxon>
        <taxon>Neopterygii</taxon>
        <taxon>Teleostei</taxon>
        <taxon>Ostariophysi</taxon>
        <taxon>Cypriniformes</taxon>
        <taxon>Cyprinidae</taxon>
        <taxon>Cyprininae</taxon>
        <taxon>Sinocyclocheilus</taxon>
    </lineage>
</organism>
<keyword evidence="3" id="KW-0847">Vitamin C</keyword>
<dbReference type="Gene3D" id="2.60.120.620">
    <property type="entry name" value="q2cbj1_9rhob like domain"/>
    <property type="match status" value="1"/>
</dbReference>
<dbReference type="InterPro" id="IPR006620">
    <property type="entry name" value="Pro_4_hyd_alph"/>
</dbReference>
<dbReference type="GO" id="GO:0031418">
    <property type="term" value="F:L-ascorbic acid binding"/>
    <property type="evidence" value="ECO:0007669"/>
    <property type="project" value="UniProtKB-KW"/>
</dbReference>
<keyword evidence="2" id="KW-0479">Metal-binding</keyword>
<evidence type="ECO:0000259" key="7">
    <source>
        <dbReference type="SMART" id="SM00702"/>
    </source>
</evidence>
<protein>
    <submittedName>
        <fullName evidence="8">Zgc:152670</fullName>
    </submittedName>
</protein>
<keyword evidence="5" id="KW-0560">Oxidoreductase</keyword>
<dbReference type="InterPro" id="IPR045054">
    <property type="entry name" value="P4HA-like"/>
</dbReference>
<dbReference type="SMART" id="SM00702">
    <property type="entry name" value="P4Hc"/>
    <property type="match status" value="1"/>
</dbReference>
<evidence type="ECO:0000256" key="2">
    <source>
        <dbReference type="ARBA" id="ARBA00022723"/>
    </source>
</evidence>